<proteinExistence type="predicted"/>
<protein>
    <submittedName>
        <fullName evidence="3">SCP domain-containing protein</fullName>
    </submittedName>
</protein>
<dbReference type="Gene3D" id="3.40.33.10">
    <property type="entry name" value="CAP"/>
    <property type="match status" value="1"/>
</dbReference>
<dbReference type="WBParaSite" id="SPAL_0000974300.1">
    <property type="protein sequence ID" value="SPAL_0000974300.1"/>
    <property type="gene ID" value="SPAL_0000974300"/>
</dbReference>
<dbReference type="Proteomes" id="UP000046392">
    <property type="component" value="Unplaced"/>
</dbReference>
<dbReference type="InterPro" id="IPR035940">
    <property type="entry name" value="CAP_sf"/>
</dbReference>
<dbReference type="Pfam" id="PF24100">
    <property type="entry name" value="DUF7381"/>
    <property type="match status" value="1"/>
</dbReference>
<evidence type="ECO:0000313" key="2">
    <source>
        <dbReference type="Proteomes" id="UP000046392"/>
    </source>
</evidence>
<reference evidence="3" key="1">
    <citation type="submission" date="2017-02" db="UniProtKB">
        <authorList>
            <consortium name="WormBaseParasite"/>
        </authorList>
    </citation>
    <scope>IDENTIFICATION</scope>
</reference>
<accession>A0A0N5BV78</accession>
<evidence type="ECO:0000313" key="3">
    <source>
        <dbReference type="WBParaSite" id="SPAL_0000974300.1"/>
    </source>
</evidence>
<dbReference type="AlphaFoldDB" id="A0A0N5BV78"/>
<dbReference type="SUPFAM" id="SSF55797">
    <property type="entry name" value="PR-1-like"/>
    <property type="match status" value="1"/>
</dbReference>
<evidence type="ECO:0000259" key="1">
    <source>
        <dbReference type="Pfam" id="PF24100"/>
    </source>
</evidence>
<organism evidence="2 3">
    <name type="scientific">Strongyloides papillosus</name>
    <name type="common">Intestinal threadworm</name>
    <dbReference type="NCBI Taxonomy" id="174720"/>
    <lineage>
        <taxon>Eukaryota</taxon>
        <taxon>Metazoa</taxon>
        <taxon>Ecdysozoa</taxon>
        <taxon>Nematoda</taxon>
        <taxon>Chromadorea</taxon>
        <taxon>Rhabditida</taxon>
        <taxon>Tylenchina</taxon>
        <taxon>Panagrolaimomorpha</taxon>
        <taxon>Strongyloidoidea</taxon>
        <taxon>Strongyloididae</taxon>
        <taxon>Strongyloides</taxon>
    </lineage>
</organism>
<dbReference type="InterPro" id="IPR055805">
    <property type="entry name" value="DUF7381"/>
</dbReference>
<name>A0A0N5BV78_STREA</name>
<feature type="domain" description="DUF7381" evidence="1">
    <location>
        <begin position="2"/>
        <end position="101"/>
    </location>
</feature>
<sequence>MDFLMHISEKHPELRDKVVIVEIIGQYDSRGRFFPDKQPQAYETCLPPLDELKSKLKMKKRNFKIPEDGLTITFSINDKISYKCNKNQVHELDEMVNCAMKNRHVKFGDSCETEFYLNEAPNCIKQRSVKKPSMKENFCEKPNGLHLFNLKNQKRKNSFSNRVWLSIWQTEISFGCYSRKNFSLLKERFMRELNAYRSHHKLRPLIEEFELTQEAQKRAYNILRLGRIVPDTNLMCEEVIGSSNILLAPFIIKRWYDTAVNKYNFHTTFLPKRSKNFVKVFLKSTTHIGMGVVKIGCRVVVVLKFRPTIRKILGNRGKIRMRGM</sequence>
<keyword evidence="2" id="KW-1185">Reference proteome</keyword>